<dbReference type="RefSeq" id="WP_147082432.1">
    <property type="nucleotide sequence ID" value="NZ_BJZT01000052.1"/>
</dbReference>
<dbReference type="SUPFAM" id="SSF53756">
    <property type="entry name" value="UDP-Glycosyltransferase/glycogen phosphorylase"/>
    <property type="match status" value="1"/>
</dbReference>
<gene>
    <name evidence="4" type="ORF">MHA02_41740</name>
</gene>
<keyword evidence="5" id="KW-1185">Reference proteome</keyword>
<dbReference type="PANTHER" id="PTHR46401:SF2">
    <property type="entry name" value="GLYCOSYLTRANSFERASE WBBK-RELATED"/>
    <property type="match status" value="1"/>
</dbReference>
<evidence type="ECO:0000256" key="1">
    <source>
        <dbReference type="ARBA" id="ARBA00022679"/>
    </source>
</evidence>
<comment type="caution">
    <text evidence="4">The sequence shown here is derived from an EMBL/GenBank/DDBJ whole genome shotgun (WGS) entry which is preliminary data.</text>
</comment>
<dbReference type="PANTHER" id="PTHR46401">
    <property type="entry name" value="GLYCOSYLTRANSFERASE WBBK-RELATED"/>
    <property type="match status" value="1"/>
</dbReference>
<keyword evidence="1 4" id="KW-0808">Transferase</keyword>
<accession>A0A512IVP2</accession>
<dbReference type="InterPro" id="IPR001296">
    <property type="entry name" value="Glyco_trans_1"/>
</dbReference>
<dbReference type="Proteomes" id="UP000321258">
    <property type="component" value="Unassembled WGS sequence"/>
</dbReference>
<dbReference type="GO" id="GO:0009103">
    <property type="term" value="P:lipopolysaccharide biosynthetic process"/>
    <property type="evidence" value="ECO:0007669"/>
    <property type="project" value="TreeGrafter"/>
</dbReference>
<feature type="domain" description="Glycosyl transferase family 1" evidence="2">
    <location>
        <begin position="212"/>
        <end position="381"/>
    </location>
</feature>
<dbReference type="AlphaFoldDB" id="A0A512IVP2"/>
<protein>
    <submittedName>
        <fullName evidence="4">Glycosyl transferase</fullName>
    </submittedName>
</protein>
<dbReference type="OrthoDB" id="9793726at2"/>
<feature type="domain" description="Glycosyl transferase family 4" evidence="3">
    <location>
        <begin position="26"/>
        <end position="192"/>
    </location>
</feature>
<organism evidence="4 5">
    <name type="scientific">Methylobacterium haplocladii</name>
    <dbReference type="NCBI Taxonomy" id="1176176"/>
    <lineage>
        <taxon>Bacteria</taxon>
        <taxon>Pseudomonadati</taxon>
        <taxon>Pseudomonadota</taxon>
        <taxon>Alphaproteobacteria</taxon>
        <taxon>Hyphomicrobiales</taxon>
        <taxon>Methylobacteriaceae</taxon>
        <taxon>Methylobacterium</taxon>
    </lineage>
</organism>
<dbReference type="GO" id="GO:0016757">
    <property type="term" value="F:glycosyltransferase activity"/>
    <property type="evidence" value="ECO:0007669"/>
    <property type="project" value="InterPro"/>
</dbReference>
<evidence type="ECO:0000259" key="2">
    <source>
        <dbReference type="Pfam" id="PF00534"/>
    </source>
</evidence>
<evidence type="ECO:0000313" key="5">
    <source>
        <dbReference type="Proteomes" id="UP000321258"/>
    </source>
</evidence>
<evidence type="ECO:0000313" key="4">
    <source>
        <dbReference type="EMBL" id="GEP01787.1"/>
    </source>
</evidence>
<proteinExistence type="predicted"/>
<evidence type="ECO:0000259" key="3">
    <source>
        <dbReference type="Pfam" id="PF12000"/>
    </source>
</evidence>
<dbReference type="InterPro" id="IPR022623">
    <property type="entry name" value="Glyco_trans_4"/>
</dbReference>
<dbReference type="EMBL" id="BJZT01000052">
    <property type="protein sequence ID" value="GEP01787.1"/>
    <property type="molecule type" value="Genomic_DNA"/>
</dbReference>
<dbReference type="Pfam" id="PF00534">
    <property type="entry name" value="Glycos_transf_1"/>
    <property type="match status" value="1"/>
</dbReference>
<dbReference type="Gene3D" id="3.40.50.2000">
    <property type="entry name" value="Glycogen Phosphorylase B"/>
    <property type="match status" value="2"/>
</dbReference>
<dbReference type="Pfam" id="PF12000">
    <property type="entry name" value="Glyco_trans_4_3"/>
    <property type="match status" value="1"/>
</dbReference>
<reference evidence="4 5" key="1">
    <citation type="submission" date="2019-07" db="EMBL/GenBank/DDBJ databases">
        <title>Whole genome shotgun sequence of Methylobacterium haplocladii NBRC 107714.</title>
        <authorList>
            <person name="Hosoyama A."/>
            <person name="Uohara A."/>
            <person name="Ohji S."/>
            <person name="Ichikawa N."/>
        </authorList>
    </citation>
    <scope>NUCLEOTIDE SEQUENCE [LARGE SCALE GENOMIC DNA]</scope>
    <source>
        <strain evidence="4 5">NBRC 107714</strain>
    </source>
</reference>
<sequence length="411" mass="45979">MNILFVHTNFPGQFGALAQVLAGDGSHRVAAIGSQTARPVPGVRLQRYHFDDVGHAGVHTFARRFDREARRAEQVLYALIALEADGFRPDVIIAHSGWGETLPLKAKCPQARLIVYCEFYYRETGQDVHFDPEFPRLGVDGLTSLRAKNANQLLALIDCDMGLSPTAWQRSTYPPEFQHKIAVIHEGVDAERVRPDHQARFALSNGRVLTRDSQVISFVSRNLEPMRGYHIFMRALPEILQACPGAEVVVVGGDDVSYGDRSPDGRSWKDVFRSEVARSIDPSRVHFVGKLAYQAYLELLQISAAHVYLTYPFVLSWSLVEAMSAGCLVIASDTAPLREVVRHGENGLLVPFFDRRQLSRAVIDALQRPEVYRQLREAARRTAVSAFDRRAVTERLLALVLGQRTPERQGA</sequence>
<name>A0A512IVP2_9HYPH</name>